<protein>
    <recommendedName>
        <fullName evidence="2">Fe2OG dioxygenase domain-containing protein</fullName>
    </recommendedName>
</protein>
<dbReference type="PANTHER" id="PTHR12463">
    <property type="entry name" value="OXYGENASE-RELATED"/>
    <property type="match status" value="1"/>
</dbReference>
<feature type="region of interest" description="Disordered" evidence="1">
    <location>
        <begin position="159"/>
        <end position="188"/>
    </location>
</feature>
<dbReference type="Pfam" id="PF13532">
    <property type="entry name" value="2OG-FeII_Oxy_2"/>
    <property type="match status" value="1"/>
</dbReference>
<comment type="caution">
    <text evidence="3">The sequence shown here is derived from an EMBL/GenBank/DDBJ whole genome shotgun (WGS) entry which is preliminary data.</text>
</comment>
<name>A0A423XD96_9PEZI</name>
<dbReference type="InterPro" id="IPR005123">
    <property type="entry name" value="Oxoglu/Fe-dep_dioxygenase_dom"/>
</dbReference>
<evidence type="ECO:0000313" key="4">
    <source>
        <dbReference type="Proteomes" id="UP000285146"/>
    </source>
</evidence>
<dbReference type="GO" id="GO:0032451">
    <property type="term" value="F:demethylase activity"/>
    <property type="evidence" value="ECO:0007669"/>
    <property type="project" value="TreeGrafter"/>
</dbReference>
<organism evidence="3 4">
    <name type="scientific">Cytospora leucostoma</name>
    <dbReference type="NCBI Taxonomy" id="1230097"/>
    <lineage>
        <taxon>Eukaryota</taxon>
        <taxon>Fungi</taxon>
        <taxon>Dikarya</taxon>
        <taxon>Ascomycota</taxon>
        <taxon>Pezizomycotina</taxon>
        <taxon>Sordariomycetes</taxon>
        <taxon>Sordariomycetidae</taxon>
        <taxon>Diaporthales</taxon>
        <taxon>Cytosporaceae</taxon>
        <taxon>Cytospora</taxon>
    </lineage>
</organism>
<accession>A0A423XD96</accession>
<keyword evidence="4" id="KW-1185">Reference proteome</keyword>
<dbReference type="InParanoid" id="A0A423XD96"/>
<dbReference type="GO" id="GO:0016491">
    <property type="term" value="F:oxidoreductase activity"/>
    <property type="evidence" value="ECO:0007669"/>
    <property type="project" value="TreeGrafter"/>
</dbReference>
<dbReference type="SUPFAM" id="SSF51197">
    <property type="entry name" value="Clavaminate synthase-like"/>
    <property type="match status" value="1"/>
</dbReference>
<dbReference type="InterPro" id="IPR037151">
    <property type="entry name" value="AlkB-like_sf"/>
</dbReference>
<dbReference type="Gene3D" id="2.60.120.590">
    <property type="entry name" value="Alpha-ketoglutarate-dependent dioxygenase AlkB-like"/>
    <property type="match status" value="1"/>
</dbReference>
<evidence type="ECO:0000256" key="1">
    <source>
        <dbReference type="SAM" id="MobiDB-lite"/>
    </source>
</evidence>
<dbReference type="AlphaFoldDB" id="A0A423XD96"/>
<sequence>MEELAIEPHGILWQENFITPEHEEELIRVFRNELEWPDRTGRVSIHYGYTFDYKTFGVDPAIPFKAFPSWLEPLVPTHEGRPPEQVCLQHYPPGAGIPPHVDTHSTYDQLYSLSLGAPVVMQFRRGDRRVDVDLAPRSLMKMSGDARLHWTHSIKKRKTDLTTAGGDEDRGGDEDGGGRGGGGGVVVRPRGDRWSITYRWLRPGAECDCGDLDLCDTAQKRVGIEREYRWKQYEVASDNSAAAATTDAAATTTHATTTPAAPEGEGVTAGEDNSGDGVVRAMS</sequence>
<dbReference type="InterPro" id="IPR032857">
    <property type="entry name" value="ALKBH4"/>
</dbReference>
<reference evidence="3 4" key="1">
    <citation type="submission" date="2015-09" db="EMBL/GenBank/DDBJ databases">
        <title>Host preference determinants of Valsa canker pathogens revealed by comparative genomics.</title>
        <authorList>
            <person name="Yin Z."/>
            <person name="Huang L."/>
        </authorList>
    </citation>
    <scope>NUCLEOTIDE SEQUENCE [LARGE SCALE GENOMIC DNA]</scope>
    <source>
        <strain evidence="3 4">SXYLt</strain>
    </source>
</reference>
<dbReference type="InterPro" id="IPR027450">
    <property type="entry name" value="AlkB-like"/>
</dbReference>
<dbReference type="EMBL" id="LKEB01000016">
    <property type="protein sequence ID" value="ROW13967.1"/>
    <property type="molecule type" value="Genomic_DNA"/>
</dbReference>
<feature type="domain" description="Fe2OG dioxygenase" evidence="2">
    <location>
        <begin position="82"/>
        <end position="202"/>
    </location>
</feature>
<dbReference type="OrthoDB" id="271595at2759"/>
<feature type="region of interest" description="Disordered" evidence="1">
    <location>
        <begin position="240"/>
        <end position="283"/>
    </location>
</feature>
<evidence type="ECO:0000313" key="3">
    <source>
        <dbReference type="EMBL" id="ROW13967.1"/>
    </source>
</evidence>
<evidence type="ECO:0000259" key="2">
    <source>
        <dbReference type="PROSITE" id="PS51471"/>
    </source>
</evidence>
<dbReference type="PROSITE" id="PS51471">
    <property type="entry name" value="FE2OG_OXY"/>
    <property type="match status" value="1"/>
</dbReference>
<dbReference type="GO" id="GO:0070988">
    <property type="term" value="P:demethylation"/>
    <property type="evidence" value="ECO:0007669"/>
    <property type="project" value="InterPro"/>
</dbReference>
<dbReference type="STRING" id="1230097.A0A423XD96"/>
<gene>
    <name evidence="3" type="ORF">VPNG_04036</name>
</gene>
<dbReference type="Proteomes" id="UP000285146">
    <property type="component" value="Unassembled WGS sequence"/>
</dbReference>
<proteinExistence type="predicted"/>
<dbReference type="PANTHER" id="PTHR12463:SF1">
    <property type="entry name" value="2-OXOGLUTARATE AND FE-DEPENDENT OXYGENASE FAMILY PROTEIN"/>
    <property type="match status" value="1"/>
</dbReference>
<feature type="compositionally biased region" description="Low complexity" evidence="1">
    <location>
        <begin position="241"/>
        <end position="261"/>
    </location>
</feature>